<evidence type="ECO:0000259" key="3">
    <source>
        <dbReference type="PROSITE" id="PS50158"/>
    </source>
</evidence>
<dbReference type="InterPro" id="IPR008042">
    <property type="entry name" value="Retrotrans_Pao"/>
</dbReference>
<dbReference type="GO" id="GO:0003676">
    <property type="term" value="F:nucleic acid binding"/>
    <property type="evidence" value="ECO:0007669"/>
    <property type="project" value="InterPro"/>
</dbReference>
<dbReference type="PROSITE" id="PS50158">
    <property type="entry name" value="ZF_CCHC"/>
    <property type="match status" value="2"/>
</dbReference>
<evidence type="ECO:0000256" key="1">
    <source>
        <dbReference type="PROSITE-ProRule" id="PRU00047"/>
    </source>
</evidence>
<dbReference type="Pfam" id="PF05380">
    <property type="entry name" value="Peptidase_A17"/>
    <property type="match status" value="1"/>
</dbReference>
<protein>
    <recommendedName>
        <fullName evidence="3">CCHC-type domain-containing protein</fullName>
    </recommendedName>
</protein>
<feature type="compositionally biased region" description="Polar residues" evidence="2">
    <location>
        <begin position="81"/>
        <end position="92"/>
    </location>
</feature>
<dbReference type="InterPro" id="IPR001878">
    <property type="entry name" value="Znf_CCHC"/>
</dbReference>
<feature type="domain" description="CCHC-type" evidence="3">
    <location>
        <begin position="145"/>
        <end position="160"/>
    </location>
</feature>
<feature type="region of interest" description="Disordered" evidence="2">
    <location>
        <begin position="1662"/>
        <end position="1697"/>
    </location>
</feature>
<keyword evidence="1" id="KW-0862">Zinc</keyword>
<feature type="compositionally biased region" description="Polar residues" evidence="2">
    <location>
        <begin position="103"/>
        <end position="116"/>
    </location>
</feature>
<dbReference type="SMART" id="SM00343">
    <property type="entry name" value="ZnF_C2HC"/>
    <property type="match status" value="3"/>
</dbReference>
<dbReference type="Proteomes" id="UP000574390">
    <property type="component" value="Unassembled WGS sequence"/>
</dbReference>
<dbReference type="EMBL" id="JABANM010023365">
    <property type="protein sequence ID" value="KAF4718005.1"/>
    <property type="molecule type" value="Genomic_DNA"/>
</dbReference>
<evidence type="ECO:0000256" key="2">
    <source>
        <dbReference type="SAM" id="MobiDB-lite"/>
    </source>
</evidence>
<feature type="compositionally biased region" description="Basic and acidic residues" evidence="2">
    <location>
        <begin position="1744"/>
        <end position="1776"/>
    </location>
</feature>
<gene>
    <name evidence="4" type="ORF">FOZ62_011406</name>
</gene>
<proteinExistence type="predicted"/>
<feature type="region of interest" description="Disordered" evidence="2">
    <location>
        <begin position="234"/>
        <end position="258"/>
    </location>
</feature>
<evidence type="ECO:0000313" key="4">
    <source>
        <dbReference type="EMBL" id="KAF4718005.1"/>
    </source>
</evidence>
<feature type="region of interest" description="Disordered" evidence="2">
    <location>
        <begin position="1714"/>
        <end position="1776"/>
    </location>
</feature>
<sequence>MVDATKMTRMRSALPEADVQFLREHFDRDLNYDSLVTRVTEYFSNPLDRKQYETFVRNYNAIWKSDKTTGYSNADVNWVETDNNQKTVTPTTPDGDKSDKGNQTRSGGYQQSNTVSAESKNNCMRCGKSGHTSPFCTADYVMRSRRCFNCGKEGHRAAFCVVPRSSLRCKRCGQTGHVSWLCRRPWSQVLSMKNSTGKDGGKPAGSEPPKPKQPVGEYTTKMVYETSAPTTETVASVAGGGNGGSQTESPTESPTEQKLSTISCEAQTIANMELEDGFLTASFEVYSPHELVKVKGLLDTGASVGFIREDFAESLVSHGAGNIVNTPSKVRVKLADGTVRYMSKAWKCFVKQVSKQGNIVWKLLTFILMGGIGKPGIIIGRNQFKILGFAVTRSVLCNDEQHCVVDDEQAEKMVGLDEDLSVCCQHAHLLPDKILSTEVPPTTRRSVLAMLNSLYDPLGFLLELSMKGRLIMRKIAVYDWDTILPKDLCTEAADWMKEVEKAAETTKVPRLVDCKNLLVYVDASQYAWGVDVRSPEGIRVVARGGLFDKEKFAKWSIVRKEMLALVHGRECIQEVWNSVDPKEKSECRALLLSDSQINCYRLHKDLQSKDMKAWERKTVESLRGFLLNTDVVLRHIDTAWNTADAISRGYYPNAVGTSQMTSTARWWLAGDFTRDAPWGPSVDFTHDEYIAASDKAKEAESQAAAVPKVVKVHRVTSTVTINTTVDELLNKHKRLLTRLRAWRVKACGCGDSSLVTDEHAWVSRVKLAQTSDSRLSRIVSQLQNDQSSDVDIRTKRLWNGQYSLDENSGLLYRVVRQDTQGKLYKQLVLPKGDPLTSALIERYHKARAHPGVLATLQALLNHYWWKSMGKQVRVYVKGCDICRLGSSSSWYDLLPDVLWALNSRKLKDDSSPESGMPPFELMMARPPRYPTVSTLERLCDDLCTTSPVAELPKPPSVEVASKQRKLQRRELRKEFQHVWENLRERSRVEQQSRASKSVAPSLAVGDMVFLSKPRKHKLDVGWKGPYPVKTIQGVKVTVDMNGRDVVDSTSNVLKLVRAADSTQSHKRSVLPVGSVVLFGDTEAGWVLEGSGQDLLIHMLRLKQLFKHTYEVRPLYWNSKEGSLESFPLSSRQLPTPGEDIGVDCVPLLRSRCFSPKEKNSDWVELNIRPDGVLTRRSAQRVEEWQDTKSARKCDAELDTVVHYPNFGVSEFAQYCEVDCDERTTVFLNGVLSSGCNFGINSFEVSEYSLGPLDQRNVTDSGFEILHPMPSGDLSNGQIRQAFEKLCMSSIEGSWVSILVHYSVRAENAQGTGVESLMTIFDNGKFTANNENQANGAELNAECRKEGEEYLPMAVLQLRRVGLNGERSSAGCLKDIYVKTPILDPALSATVMLTAMITGSPLRQSMEKVLRATSGLCLGQCWVCSPTIWVDKEGRQLASAKVPRADRVSHLGSTEHKQAINWALWFARVLYAIWQATAEGMRLGMDLKYSDLDTEYWKQSWNNDNWVLAEGQLHPHTGYLACILCNKAPSSRLKISEHPSGGYRSAKQYQHFYYFQGEMQSYTGSRFTSSVYCEGRPAALSNNKCVQNSQWVNYWRSLYNARFCLTQTAFTHLRPEVERSLRDVATRLGYRLEQDLRSITISPPDIPSRESVNLSTIYHRDFSEDSENPTVSAEYLGTTDDDDYESASESVAGSGTVSSARVPEFLNLSQPLASLTNPRVSSSSSSTRRVSAAESIEARPGLSPEDARSRLRQLQEEISELERSMERIERSRSRTPQ</sequence>
<name>A0A7J6RBL6_PEROL</name>
<dbReference type="PANTHER" id="PTHR47331:SF1">
    <property type="entry name" value="GAG-LIKE PROTEIN"/>
    <property type="match status" value="1"/>
</dbReference>
<dbReference type="Gene3D" id="1.10.340.70">
    <property type="match status" value="1"/>
</dbReference>
<feature type="compositionally biased region" description="Polar residues" evidence="2">
    <location>
        <begin position="1686"/>
        <end position="1697"/>
    </location>
</feature>
<feature type="compositionally biased region" description="Low complexity" evidence="2">
    <location>
        <begin position="1718"/>
        <end position="1729"/>
    </location>
</feature>
<evidence type="ECO:0000313" key="5">
    <source>
        <dbReference type="Proteomes" id="UP000574390"/>
    </source>
</evidence>
<dbReference type="GO" id="GO:0008270">
    <property type="term" value="F:zinc ion binding"/>
    <property type="evidence" value="ECO:0007669"/>
    <property type="project" value="UniProtKB-KW"/>
</dbReference>
<keyword evidence="1" id="KW-0479">Metal-binding</keyword>
<reference evidence="4 5" key="1">
    <citation type="submission" date="2020-04" db="EMBL/GenBank/DDBJ databases">
        <title>Perkinsus olseni comparative genomics.</title>
        <authorList>
            <person name="Bogema D.R."/>
        </authorList>
    </citation>
    <scope>NUCLEOTIDE SEQUENCE [LARGE SCALE GENOMIC DNA]</scope>
    <source>
        <strain evidence="4">ATCC PRA-205</strain>
    </source>
</reference>
<dbReference type="InterPro" id="IPR041588">
    <property type="entry name" value="Integrase_H2C2"/>
</dbReference>
<dbReference type="PANTHER" id="PTHR47331">
    <property type="entry name" value="PHD-TYPE DOMAIN-CONTAINING PROTEIN"/>
    <property type="match status" value="1"/>
</dbReference>
<feature type="domain" description="CCHC-type" evidence="3">
    <location>
        <begin position="168"/>
        <end position="184"/>
    </location>
</feature>
<keyword evidence="1" id="KW-0863">Zinc-finger</keyword>
<dbReference type="Pfam" id="PF17921">
    <property type="entry name" value="Integrase_H2C2"/>
    <property type="match status" value="1"/>
</dbReference>
<feature type="region of interest" description="Disordered" evidence="2">
    <location>
        <begin position="81"/>
        <end position="116"/>
    </location>
</feature>
<feature type="region of interest" description="Disordered" evidence="2">
    <location>
        <begin position="192"/>
        <end position="216"/>
    </location>
</feature>
<feature type="compositionally biased region" description="Polar residues" evidence="2">
    <location>
        <begin position="245"/>
        <end position="258"/>
    </location>
</feature>
<organism evidence="4 5">
    <name type="scientific">Perkinsus olseni</name>
    <name type="common">Perkinsus atlanticus</name>
    <dbReference type="NCBI Taxonomy" id="32597"/>
    <lineage>
        <taxon>Eukaryota</taxon>
        <taxon>Sar</taxon>
        <taxon>Alveolata</taxon>
        <taxon>Perkinsozoa</taxon>
        <taxon>Perkinsea</taxon>
        <taxon>Perkinsida</taxon>
        <taxon>Perkinsidae</taxon>
        <taxon>Perkinsus</taxon>
    </lineage>
</organism>
<dbReference type="Gene3D" id="4.10.60.10">
    <property type="entry name" value="Zinc finger, CCHC-type"/>
    <property type="match status" value="1"/>
</dbReference>
<comment type="caution">
    <text evidence="4">The sequence shown here is derived from an EMBL/GenBank/DDBJ whole genome shotgun (WGS) entry which is preliminary data.</text>
</comment>
<dbReference type="InterPro" id="IPR036875">
    <property type="entry name" value="Znf_CCHC_sf"/>
</dbReference>
<accession>A0A7J6RBL6</accession>
<dbReference type="SUPFAM" id="SSF57756">
    <property type="entry name" value="Retrovirus zinc finger-like domains"/>
    <property type="match status" value="1"/>
</dbReference>